<keyword evidence="3" id="KW-1185">Reference proteome</keyword>
<dbReference type="Gene3D" id="2.30.30.40">
    <property type="entry name" value="SH3 Domains"/>
    <property type="match status" value="1"/>
</dbReference>
<protein>
    <submittedName>
        <fullName evidence="2">SH3 domain-containing protein</fullName>
    </submittedName>
</protein>
<organism evidence="2 3">
    <name type="scientific">Sagittula salina</name>
    <dbReference type="NCBI Taxonomy" id="2820268"/>
    <lineage>
        <taxon>Bacteria</taxon>
        <taxon>Pseudomonadati</taxon>
        <taxon>Pseudomonadota</taxon>
        <taxon>Alphaproteobacteria</taxon>
        <taxon>Rhodobacterales</taxon>
        <taxon>Roseobacteraceae</taxon>
        <taxon>Sagittula</taxon>
    </lineage>
</organism>
<dbReference type="Proteomes" id="UP000675940">
    <property type="component" value="Unassembled WGS sequence"/>
</dbReference>
<name>A0A940MQ78_9RHOB</name>
<evidence type="ECO:0000259" key="1">
    <source>
        <dbReference type="PROSITE" id="PS51781"/>
    </source>
</evidence>
<comment type="caution">
    <text evidence="2">The sequence shown here is derived from an EMBL/GenBank/DDBJ whole genome shotgun (WGS) entry which is preliminary data.</text>
</comment>
<feature type="domain" description="SH3b" evidence="1">
    <location>
        <begin position="134"/>
        <end position="198"/>
    </location>
</feature>
<sequence length="198" mass="20828">MVRIFLLTFGVLGWAWYEMSGGAHFVPGNQGVQILAAAHAVESAPQTVERVARDTPAADLNAIVQPAVAQVGQTSRVRTVYVPGNSEIGVSGDKLETVVTPAAMTNAMPSDEGTEHDAAPAEIMQAAVADAAMIDYRTVTGSRVNLRGGPATSYDVVTQLLEGEEVEVLDEGDGWVKLRALDGNNVGWMSASFLTASN</sequence>
<proteinExistence type="predicted"/>
<accession>A0A940MQ78</accession>
<dbReference type="EMBL" id="JAGISH010000007">
    <property type="protein sequence ID" value="MBP0483444.1"/>
    <property type="molecule type" value="Genomic_DNA"/>
</dbReference>
<dbReference type="SMART" id="SM00287">
    <property type="entry name" value="SH3b"/>
    <property type="match status" value="1"/>
</dbReference>
<reference evidence="2" key="1">
    <citation type="submission" date="2021-03" db="EMBL/GenBank/DDBJ databases">
        <title>Sagittula salina sp. nov. strain M10.9X isolated from the marine waste.</title>
        <authorList>
            <person name="Satari L."/>
            <person name="Molina-Menor E."/>
            <person name="Vidal-Verdu A."/>
            <person name="Pascual J."/>
            <person name="Pereto J."/>
            <person name="Porcar M."/>
        </authorList>
    </citation>
    <scope>NUCLEOTIDE SEQUENCE</scope>
    <source>
        <strain evidence="2">M10.9X</strain>
    </source>
</reference>
<dbReference type="InterPro" id="IPR003646">
    <property type="entry name" value="SH3-like_bac-type"/>
</dbReference>
<dbReference type="Pfam" id="PF08239">
    <property type="entry name" value="SH3_3"/>
    <property type="match status" value="1"/>
</dbReference>
<dbReference type="RefSeq" id="WP_209361390.1">
    <property type="nucleotide sequence ID" value="NZ_JAGISH010000007.1"/>
</dbReference>
<evidence type="ECO:0000313" key="2">
    <source>
        <dbReference type="EMBL" id="MBP0483444.1"/>
    </source>
</evidence>
<gene>
    <name evidence="2" type="ORF">J5474_13205</name>
</gene>
<dbReference type="PROSITE" id="PS51781">
    <property type="entry name" value="SH3B"/>
    <property type="match status" value="1"/>
</dbReference>
<evidence type="ECO:0000313" key="3">
    <source>
        <dbReference type="Proteomes" id="UP000675940"/>
    </source>
</evidence>
<dbReference type="AlphaFoldDB" id="A0A940MQ78"/>